<evidence type="ECO:0000256" key="7">
    <source>
        <dbReference type="ARBA" id="ARBA00022927"/>
    </source>
</evidence>
<keyword evidence="10 11" id="KW-0472">Membrane</keyword>
<keyword evidence="4 11" id="KW-0813">Transport</keyword>
<sequence>MNASLSLVVTVVQVISALVIVGLVLLQHGKGADMGASFGSGASGSLFGATGSSNFLSKSTAIAVAVFFIATLILTSIGANKGPAAGVMDKLSAASASAPAVSAPASAASAPVQSSDIPK</sequence>
<comment type="similarity">
    <text evidence="2 11">Belongs to the SecG family.</text>
</comment>
<protein>
    <recommendedName>
        <fullName evidence="3 11">Protein-export membrane protein SecG</fullName>
    </recommendedName>
</protein>
<evidence type="ECO:0000256" key="5">
    <source>
        <dbReference type="ARBA" id="ARBA00022475"/>
    </source>
</evidence>
<evidence type="ECO:0000256" key="1">
    <source>
        <dbReference type="ARBA" id="ARBA00004651"/>
    </source>
</evidence>
<keyword evidence="6 11" id="KW-0812">Transmembrane</keyword>
<evidence type="ECO:0000256" key="9">
    <source>
        <dbReference type="ARBA" id="ARBA00023010"/>
    </source>
</evidence>
<evidence type="ECO:0000256" key="3">
    <source>
        <dbReference type="ARBA" id="ARBA00017876"/>
    </source>
</evidence>
<feature type="region of interest" description="Disordered" evidence="12">
    <location>
        <begin position="100"/>
        <end position="119"/>
    </location>
</feature>
<dbReference type="NCBIfam" id="TIGR00810">
    <property type="entry name" value="secG"/>
    <property type="match status" value="1"/>
</dbReference>
<dbReference type="EMBL" id="CP133720">
    <property type="protein sequence ID" value="WMW82161.1"/>
    <property type="molecule type" value="Genomic_DNA"/>
</dbReference>
<dbReference type="InterPro" id="IPR004692">
    <property type="entry name" value="SecG"/>
</dbReference>
<evidence type="ECO:0000256" key="10">
    <source>
        <dbReference type="ARBA" id="ARBA00023136"/>
    </source>
</evidence>
<evidence type="ECO:0000256" key="2">
    <source>
        <dbReference type="ARBA" id="ARBA00008445"/>
    </source>
</evidence>
<evidence type="ECO:0000313" key="13">
    <source>
        <dbReference type="EMBL" id="WMW82161.1"/>
    </source>
</evidence>
<evidence type="ECO:0000256" key="4">
    <source>
        <dbReference type="ARBA" id="ARBA00022448"/>
    </source>
</evidence>
<evidence type="ECO:0000256" key="11">
    <source>
        <dbReference type="RuleBase" id="RU365087"/>
    </source>
</evidence>
<keyword evidence="5 11" id="KW-1003">Cell membrane</keyword>
<evidence type="ECO:0000256" key="12">
    <source>
        <dbReference type="SAM" id="MobiDB-lite"/>
    </source>
</evidence>
<feature type="transmembrane region" description="Helical" evidence="11">
    <location>
        <begin position="62"/>
        <end position="80"/>
    </location>
</feature>
<comment type="subcellular location">
    <subcellularLocation>
        <location evidence="1 11">Cell membrane</location>
        <topology evidence="1 11">Multi-pass membrane protein</topology>
    </subcellularLocation>
</comment>
<name>A0ABY9RLS2_9BURK</name>
<accession>A0ABY9RLS2</accession>
<evidence type="ECO:0000313" key="14">
    <source>
        <dbReference type="Proteomes" id="UP001181355"/>
    </source>
</evidence>
<dbReference type="Proteomes" id="UP001181355">
    <property type="component" value="Chromosome"/>
</dbReference>
<dbReference type="PANTHER" id="PTHR34182">
    <property type="entry name" value="PROTEIN-EXPORT MEMBRANE PROTEIN SECG"/>
    <property type="match status" value="1"/>
</dbReference>
<comment type="function">
    <text evidence="11">Involved in protein export. Participates in an early event of protein translocation.</text>
</comment>
<evidence type="ECO:0000256" key="8">
    <source>
        <dbReference type="ARBA" id="ARBA00022989"/>
    </source>
</evidence>
<proteinExistence type="inferred from homology"/>
<dbReference type="RefSeq" id="WP_309483638.1">
    <property type="nucleotide sequence ID" value="NZ_CP133720.1"/>
</dbReference>
<dbReference type="PRINTS" id="PR01651">
    <property type="entry name" value="SECGEXPORT"/>
</dbReference>
<organism evidence="13 14">
    <name type="scientific">Undibacterium cyanobacteriorum</name>
    <dbReference type="NCBI Taxonomy" id="3073561"/>
    <lineage>
        <taxon>Bacteria</taxon>
        <taxon>Pseudomonadati</taxon>
        <taxon>Pseudomonadota</taxon>
        <taxon>Betaproteobacteria</taxon>
        <taxon>Burkholderiales</taxon>
        <taxon>Oxalobacteraceae</taxon>
        <taxon>Undibacterium</taxon>
    </lineage>
</organism>
<reference evidence="13" key="1">
    <citation type="submission" date="2023-09" db="EMBL/GenBank/DDBJ databases">
        <title>Undibacterium sp. 20NA77.5 isolated from freshwater.</title>
        <authorList>
            <person name="Le V."/>
            <person name="Ko S.-R."/>
            <person name="Ahn C.-Y."/>
            <person name="Oh H.-M."/>
        </authorList>
    </citation>
    <scope>NUCLEOTIDE SEQUENCE</scope>
    <source>
        <strain evidence="13">20NA77.5</strain>
    </source>
</reference>
<keyword evidence="8 11" id="KW-1133">Transmembrane helix</keyword>
<keyword evidence="14" id="KW-1185">Reference proteome</keyword>
<dbReference type="Pfam" id="PF03840">
    <property type="entry name" value="SecG"/>
    <property type="match status" value="1"/>
</dbReference>
<keyword evidence="9 11" id="KW-0811">Translocation</keyword>
<gene>
    <name evidence="13" type="primary">secG</name>
    <name evidence="13" type="ORF">RF679_07715</name>
</gene>
<dbReference type="PANTHER" id="PTHR34182:SF1">
    <property type="entry name" value="PROTEIN-EXPORT MEMBRANE PROTEIN SECG"/>
    <property type="match status" value="1"/>
</dbReference>
<feature type="transmembrane region" description="Helical" evidence="11">
    <location>
        <begin position="6"/>
        <end position="26"/>
    </location>
</feature>
<evidence type="ECO:0000256" key="6">
    <source>
        <dbReference type="ARBA" id="ARBA00022692"/>
    </source>
</evidence>
<keyword evidence="7 11" id="KW-0653">Protein transport</keyword>